<keyword evidence="3" id="KW-1185">Reference proteome</keyword>
<dbReference type="OrthoDB" id="5796679at2759"/>
<dbReference type="AlphaFoldDB" id="A0A0B1THZ8"/>
<feature type="signal peptide" evidence="1">
    <location>
        <begin position="1"/>
        <end position="23"/>
    </location>
</feature>
<evidence type="ECO:0000256" key="1">
    <source>
        <dbReference type="SAM" id="SignalP"/>
    </source>
</evidence>
<organism evidence="2 3">
    <name type="scientific">Oesophagostomum dentatum</name>
    <name type="common">Nodular worm</name>
    <dbReference type="NCBI Taxonomy" id="61180"/>
    <lineage>
        <taxon>Eukaryota</taxon>
        <taxon>Metazoa</taxon>
        <taxon>Ecdysozoa</taxon>
        <taxon>Nematoda</taxon>
        <taxon>Chromadorea</taxon>
        <taxon>Rhabditida</taxon>
        <taxon>Rhabditina</taxon>
        <taxon>Rhabditomorpha</taxon>
        <taxon>Strongyloidea</taxon>
        <taxon>Strongylidae</taxon>
        <taxon>Oesophagostomum</taxon>
    </lineage>
</organism>
<feature type="chain" id="PRO_5002065984" description="Secreted protein" evidence="1">
    <location>
        <begin position="24"/>
        <end position="119"/>
    </location>
</feature>
<keyword evidence="1" id="KW-0732">Signal</keyword>
<accession>A0A0B1THZ8</accession>
<name>A0A0B1THZ8_OESDE</name>
<evidence type="ECO:0000313" key="3">
    <source>
        <dbReference type="Proteomes" id="UP000053660"/>
    </source>
</evidence>
<evidence type="ECO:0008006" key="4">
    <source>
        <dbReference type="Google" id="ProtNLM"/>
    </source>
</evidence>
<dbReference type="Proteomes" id="UP000053660">
    <property type="component" value="Unassembled WGS sequence"/>
</dbReference>
<reference evidence="2 3" key="1">
    <citation type="submission" date="2014-03" db="EMBL/GenBank/DDBJ databases">
        <title>Draft genome of the hookworm Oesophagostomum dentatum.</title>
        <authorList>
            <person name="Mitreva M."/>
        </authorList>
    </citation>
    <scope>NUCLEOTIDE SEQUENCE [LARGE SCALE GENOMIC DNA]</scope>
    <source>
        <strain evidence="2 3">OD-Hann</strain>
    </source>
</reference>
<evidence type="ECO:0000313" key="2">
    <source>
        <dbReference type="EMBL" id="KHJ97138.1"/>
    </source>
</evidence>
<gene>
    <name evidence="2" type="ORF">OESDEN_02890</name>
</gene>
<sequence length="119" mass="13866">MSMMNRSVIFVACLLWLVQFVFCEFPPCLTTTPSDSLSLNVNCKKLDMSVEVGIMQLWCQVTVWQTIRELVVKCRLREWVRSLHLRPHARADSMISWMILRQFLAVPVNHPENTDQSTL</sequence>
<protein>
    <recommendedName>
        <fullName evidence="4">Secreted protein</fullName>
    </recommendedName>
</protein>
<dbReference type="EMBL" id="KN549510">
    <property type="protein sequence ID" value="KHJ97138.1"/>
    <property type="molecule type" value="Genomic_DNA"/>
</dbReference>
<proteinExistence type="predicted"/>